<protein>
    <recommendedName>
        <fullName evidence="2">Thiamine biosynthesis protein ThiS</fullName>
    </recommendedName>
</protein>
<reference evidence="1" key="1">
    <citation type="submission" date="2018-05" db="EMBL/GenBank/DDBJ databases">
        <authorList>
            <person name="Lanie J.A."/>
            <person name="Ng W.-L."/>
            <person name="Kazmierczak K.M."/>
            <person name="Andrzejewski T.M."/>
            <person name="Davidsen T.M."/>
            <person name="Wayne K.J."/>
            <person name="Tettelin H."/>
            <person name="Glass J.I."/>
            <person name="Rusch D."/>
            <person name="Podicherti R."/>
            <person name="Tsui H.-C.T."/>
            <person name="Winkler M.E."/>
        </authorList>
    </citation>
    <scope>NUCLEOTIDE SEQUENCE</scope>
</reference>
<proteinExistence type="predicted"/>
<dbReference type="InterPro" id="IPR010035">
    <property type="entry name" value="Thi_S"/>
</dbReference>
<evidence type="ECO:0000313" key="1">
    <source>
        <dbReference type="EMBL" id="SVC69118.1"/>
    </source>
</evidence>
<organism evidence="1">
    <name type="scientific">marine metagenome</name>
    <dbReference type="NCBI Taxonomy" id="408172"/>
    <lineage>
        <taxon>unclassified sequences</taxon>
        <taxon>metagenomes</taxon>
        <taxon>ecological metagenomes</taxon>
    </lineage>
</organism>
<accession>A0A382P8Q5</accession>
<dbReference type="NCBIfam" id="TIGR01683">
    <property type="entry name" value="thiS"/>
    <property type="match status" value="1"/>
</dbReference>
<sequence>MVSGNNKIEAMVNGETREIAKGLLVSELLESLELNPLLVVVELNEVIVSRERFSEIEICHGDKVELVHFVGGG</sequence>
<dbReference type="InterPro" id="IPR012675">
    <property type="entry name" value="Beta-grasp_dom_sf"/>
</dbReference>
<dbReference type="EMBL" id="UINC01105292">
    <property type="protein sequence ID" value="SVC69118.1"/>
    <property type="molecule type" value="Genomic_DNA"/>
</dbReference>
<dbReference type="PANTHER" id="PTHR34472:SF1">
    <property type="entry name" value="SULFUR CARRIER PROTEIN THIS"/>
    <property type="match status" value="1"/>
</dbReference>
<dbReference type="InterPro" id="IPR003749">
    <property type="entry name" value="ThiS/MoaD-like"/>
</dbReference>
<dbReference type="InterPro" id="IPR016155">
    <property type="entry name" value="Mopterin_synth/thiamin_S_b"/>
</dbReference>
<gene>
    <name evidence="1" type="ORF">METZ01_LOCUS321972</name>
</gene>
<evidence type="ECO:0008006" key="2">
    <source>
        <dbReference type="Google" id="ProtNLM"/>
    </source>
</evidence>
<dbReference type="SUPFAM" id="SSF54285">
    <property type="entry name" value="MoaD/ThiS"/>
    <property type="match status" value="1"/>
</dbReference>
<name>A0A382P8Q5_9ZZZZ</name>
<dbReference type="Gene3D" id="3.10.20.30">
    <property type="match status" value="1"/>
</dbReference>
<dbReference type="Pfam" id="PF02597">
    <property type="entry name" value="ThiS"/>
    <property type="match status" value="1"/>
</dbReference>
<dbReference type="CDD" id="cd00565">
    <property type="entry name" value="Ubl_ThiS"/>
    <property type="match status" value="1"/>
</dbReference>
<dbReference type="AlphaFoldDB" id="A0A382P8Q5"/>
<dbReference type="PANTHER" id="PTHR34472">
    <property type="entry name" value="SULFUR CARRIER PROTEIN THIS"/>
    <property type="match status" value="1"/>
</dbReference>